<organism evidence="4 5">
    <name type="scientific">Candidatus Solincola sediminis</name>
    <dbReference type="NCBI Taxonomy" id="1797199"/>
    <lineage>
        <taxon>Bacteria</taxon>
        <taxon>Bacillati</taxon>
        <taxon>Actinomycetota</taxon>
        <taxon>Candidatus Geothermincolia</taxon>
        <taxon>Candidatus Geothermincolales</taxon>
        <taxon>Candidatus Geothermincolaceae</taxon>
        <taxon>Candidatus Solincola</taxon>
    </lineage>
</organism>
<evidence type="ECO:0000313" key="4">
    <source>
        <dbReference type="EMBL" id="OFW59792.1"/>
    </source>
</evidence>
<dbReference type="InterPro" id="IPR052016">
    <property type="entry name" value="Bact_Sigma-Reg"/>
</dbReference>
<dbReference type="InterPro" id="IPR001932">
    <property type="entry name" value="PPM-type_phosphatase-like_dom"/>
</dbReference>
<dbReference type="PROSITE" id="PS51746">
    <property type="entry name" value="PPM_2"/>
    <property type="match status" value="1"/>
</dbReference>
<evidence type="ECO:0000256" key="1">
    <source>
        <dbReference type="ARBA" id="ARBA00022801"/>
    </source>
</evidence>
<gene>
    <name evidence="4" type="ORF">A2Y75_07940</name>
</gene>
<feature type="domain" description="PPM-type phosphatase" evidence="3">
    <location>
        <begin position="114"/>
        <end position="324"/>
    </location>
</feature>
<evidence type="ECO:0000256" key="2">
    <source>
        <dbReference type="SAM" id="Phobius"/>
    </source>
</evidence>
<dbReference type="InterPro" id="IPR036457">
    <property type="entry name" value="PPM-type-like_dom_sf"/>
</dbReference>
<dbReference type="Proteomes" id="UP000177876">
    <property type="component" value="Unassembled WGS sequence"/>
</dbReference>
<dbReference type="SUPFAM" id="SSF81606">
    <property type="entry name" value="PP2C-like"/>
    <property type="match status" value="1"/>
</dbReference>
<dbReference type="PANTHER" id="PTHR43156:SF2">
    <property type="entry name" value="STAGE II SPORULATION PROTEIN E"/>
    <property type="match status" value="1"/>
</dbReference>
<dbReference type="SMART" id="SM00331">
    <property type="entry name" value="PP2C_SIG"/>
    <property type="match status" value="1"/>
</dbReference>
<feature type="transmembrane region" description="Helical" evidence="2">
    <location>
        <begin position="53"/>
        <end position="72"/>
    </location>
</feature>
<keyword evidence="1" id="KW-0378">Hydrolase</keyword>
<dbReference type="AlphaFoldDB" id="A0A1F2WSB7"/>
<comment type="caution">
    <text evidence="4">The sequence shown here is derived from an EMBL/GenBank/DDBJ whole genome shotgun (WGS) entry which is preliminary data.</text>
</comment>
<keyword evidence="2" id="KW-0812">Transmembrane</keyword>
<accession>A0A1F2WSB7</accession>
<keyword evidence="2" id="KW-1133">Transmembrane helix</keyword>
<feature type="transmembrane region" description="Helical" evidence="2">
    <location>
        <begin position="20"/>
        <end position="41"/>
    </location>
</feature>
<dbReference type="STRING" id="1797197.A2Y75_07940"/>
<evidence type="ECO:0000259" key="3">
    <source>
        <dbReference type="PROSITE" id="PS51746"/>
    </source>
</evidence>
<dbReference type="GO" id="GO:0016791">
    <property type="term" value="F:phosphatase activity"/>
    <property type="evidence" value="ECO:0007669"/>
    <property type="project" value="TreeGrafter"/>
</dbReference>
<evidence type="ECO:0000313" key="5">
    <source>
        <dbReference type="Proteomes" id="UP000177876"/>
    </source>
</evidence>
<name>A0A1F2WSB7_9ACTN</name>
<reference evidence="4 5" key="1">
    <citation type="journal article" date="2016" name="Nat. Commun.">
        <title>Thousands of microbial genomes shed light on interconnected biogeochemical processes in an aquifer system.</title>
        <authorList>
            <person name="Anantharaman K."/>
            <person name="Brown C.T."/>
            <person name="Hug L.A."/>
            <person name="Sharon I."/>
            <person name="Castelle C.J."/>
            <person name="Probst A.J."/>
            <person name="Thomas B.C."/>
            <person name="Singh A."/>
            <person name="Wilkins M.J."/>
            <person name="Karaoz U."/>
            <person name="Brodie E.L."/>
            <person name="Williams K.H."/>
            <person name="Hubbard S.S."/>
            <person name="Banfield J.F."/>
        </authorList>
    </citation>
    <scope>NUCLEOTIDE SEQUENCE [LARGE SCALE GENOMIC DNA]</scope>
</reference>
<dbReference type="Gene3D" id="3.60.40.10">
    <property type="entry name" value="PPM-type phosphatase domain"/>
    <property type="match status" value="1"/>
</dbReference>
<dbReference type="EMBL" id="MELK01000010">
    <property type="protein sequence ID" value="OFW59792.1"/>
    <property type="molecule type" value="Genomic_DNA"/>
</dbReference>
<proteinExistence type="predicted"/>
<protein>
    <recommendedName>
        <fullName evidence="3">PPM-type phosphatase domain-containing protein</fullName>
    </recommendedName>
</protein>
<dbReference type="Pfam" id="PF07228">
    <property type="entry name" value="SpoIIE"/>
    <property type="match status" value="1"/>
</dbReference>
<keyword evidence="2" id="KW-0472">Membrane</keyword>
<dbReference type="PANTHER" id="PTHR43156">
    <property type="entry name" value="STAGE II SPORULATION PROTEIN E-RELATED"/>
    <property type="match status" value="1"/>
</dbReference>
<sequence>MAINRKKQEGGFSKRHRGVIVFTTFGLITNIAYILNSYLSSAPNFFHHLGGNVFDHIIIILFLPLLFVIGLLSDHSRSAHESLGKALKRESAVSHNLQEVFYPRIKQIEGYEFAARYRSLLEESDVGGDYYDVFQLGNDYTVFTIADVSGKGLQAGMLGAFVKSVIRAYLREQFNLPSAVARISSAVYHEHGPDMFVTAFIGILHKPSGHLRYVNAGHPGPLHVLKVKGISILNADSMPLGIFAGQEFIEDEITLDADDYLILYTDGLYEFRTGHEATPETIAKEVEAFLPASADELAGRLLAAAESGINGEINDDIAVLTLRRLKAAEERTPIRIDRIA</sequence>